<dbReference type="RefSeq" id="WP_010470746.1">
    <property type="nucleotide sequence ID" value="NZ_CP095474.1"/>
</dbReference>
<feature type="region of interest" description="Disordered" evidence="1">
    <location>
        <begin position="105"/>
        <end position="128"/>
    </location>
</feature>
<dbReference type="InterPro" id="IPR045794">
    <property type="entry name" value="Trypco1"/>
</dbReference>
<dbReference type="Proteomes" id="UP001056383">
    <property type="component" value="Chromosome"/>
</dbReference>
<reference evidence="3" key="1">
    <citation type="submission" date="2022-04" db="EMBL/GenBank/DDBJ databases">
        <title>Systematic whole-genome sequencing reveals an unexpected diversity among actinomycetoma pathogens and provides insights into their antibacterial susceptibilities.</title>
        <authorList>
            <person name="Watson A.K."/>
            <person name="Kepplinger B."/>
            <person name="Bakhiet S.M."/>
            <person name="Mhmoud N.A."/>
            <person name="Chapman J."/>
            <person name="Allenby N."/>
            <person name="Mickiewicz K."/>
            <person name="Goodfellow M."/>
            <person name="Fahal A.H."/>
            <person name="Errington J."/>
        </authorList>
    </citation>
    <scope>NUCLEOTIDE SEQUENCE</scope>
    <source>
        <strain evidence="3">SD 504</strain>
    </source>
</reference>
<keyword evidence="4" id="KW-1185">Reference proteome</keyword>
<name>A0ABY4TFM0_9ACTN</name>
<dbReference type="Pfam" id="PF19493">
    <property type="entry name" value="Trypco1"/>
    <property type="match status" value="1"/>
</dbReference>
<gene>
    <name evidence="3" type="ORF">MW084_19195</name>
</gene>
<evidence type="ECO:0000256" key="1">
    <source>
        <dbReference type="SAM" id="MobiDB-lite"/>
    </source>
</evidence>
<organism evidence="3 4">
    <name type="scientific">Streptomyces sudanensis</name>
    <dbReference type="NCBI Taxonomy" id="436397"/>
    <lineage>
        <taxon>Bacteria</taxon>
        <taxon>Bacillati</taxon>
        <taxon>Actinomycetota</taxon>
        <taxon>Actinomycetes</taxon>
        <taxon>Kitasatosporales</taxon>
        <taxon>Streptomycetaceae</taxon>
        <taxon>Streptomyces</taxon>
    </lineage>
</organism>
<accession>A0ABY4TFM0</accession>
<evidence type="ECO:0000259" key="2">
    <source>
        <dbReference type="Pfam" id="PF19493"/>
    </source>
</evidence>
<feature type="domain" description="Trypsin-co-occurring" evidence="2">
    <location>
        <begin position="13"/>
        <end position="105"/>
    </location>
</feature>
<evidence type="ECO:0000313" key="4">
    <source>
        <dbReference type="Proteomes" id="UP001056383"/>
    </source>
</evidence>
<protein>
    <recommendedName>
        <fullName evidence="2">Trypsin-co-occurring domain-containing protein</fullName>
    </recommendedName>
</protein>
<evidence type="ECO:0000313" key="3">
    <source>
        <dbReference type="EMBL" id="URN17715.1"/>
    </source>
</evidence>
<sequence>MSQRIAFEVGDGGGGTAVFEVDDDLVPVEPEGLPGGAVAGRARVSLQEALDQLGPALSQVFGVLRRLGPQTAVVDFGLKVSGEGGIVVAKGTTEVNFAVRLVWRRGPDPSDDVEDDPGPSGGTEPDGR</sequence>
<proteinExistence type="predicted"/>
<dbReference type="EMBL" id="CP095474">
    <property type="protein sequence ID" value="URN17715.1"/>
    <property type="molecule type" value="Genomic_DNA"/>
</dbReference>
<dbReference type="NCBIfam" id="NF041216">
    <property type="entry name" value="CU044_2847_fam"/>
    <property type="match status" value="1"/>
</dbReference>